<proteinExistence type="predicted"/>
<evidence type="ECO:0000313" key="2">
    <source>
        <dbReference type="Proteomes" id="UP000595296"/>
    </source>
</evidence>
<keyword evidence="2" id="KW-1185">Reference proteome</keyword>
<evidence type="ECO:0008006" key="3">
    <source>
        <dbReference type="Google" id="ProtNLM"/>
    </source>
</evidence>
<dbReference type="Proteomes" id="UP000595296">
    <property type="component" value="Chromosome"/>
</dbReference>
<dbReference type="EMBL" id="CP060138">
    <property type="protein sequence ID" value="QQV75442.1"/>
    <property type="molecule type" value="Genomic_DNA"/>
</dbReference>
<accession>A0A9E6MIU7</accession>
<dbReference type="InterPro" id="IPR005728">
    <property type="entry name" value="RPE1"/>
</dbReference>
<protein>
    <recommendedName>
        <fullName evidence="3">Alpha glucuronidase N-terminal domain-containing protein</fullName>
    </recommendedName>
</protein>
<evidence type="ECO:0000313" key="1">
    <source>
        <dbReference type="EMBL" id="QQV75442.1"/>
    </source>
</evidence>
<name>A0A9E6MIU7_9RICK</name>
<reference evidence="1 2" key="1">
    <citation type="journal article" date="2021" name="Int. J. Syst. Evol. Microbiol.">
        <title>Characterization of a novel transitional group Rickettsia species (Rickettsia tillamookensis sp. nov.) from the western black-legged tick, Ixodes pacificus.</title>
        <authorList>
            <person name="Gauthier D.T."/>
            <person name="Karpathy S.E."/>
            <person name="Grizzard S.L."/>
            <person name="Batra D."/>
            <person name="Rowe L.A."/>
            <person name="Paddock C.D."/>
        </authorList>
    </citation>
    <scope>NUCLEOTIDE SEQUENCE [LARGE SCALE GENOMIC DNA]</scope>
    <source>
        <strain evidence="1 2">Tillamook 23</strain>
    </source>
</reference>
<gene>
    <name evidence="1" type="ORF">H6P87_00999</name>
</gene>
<sequence length="616" mass="71952">MNNRPLRKFAYREEFEGDTERRTAAYILVREDSSTGSTYKLPLEVEFPKRSNRIFTMNYYHIKRQSRVCVLNPHKLFVHPMRRLRYYFPECYIQERDSIEDLLQSQSDILIILSSDQYIKLPEDIRQQGLADLPEDGFLLKTLPWKGKILLIAIGGGLPGLIYAVNELGDNFIKSERDNYIIPNLDIIQKPALPYRVFWTWDHSTNWYLNQGGKQELGCFNNYMKPSNGFLEDYKRLIDFMSLNRISGVTIYGFLRDNHGGIKAAQELCNYAKERGVRILPGVGINAYGGIYWEGNNKYNLTNWLKTNPHLRAEFDKPVHFSIPEFPELWFPESSYSDAACPSKQENLAYHIEAISWLTETFDIGGINFETGDYGSCSCDDCTKRRKVDSTWSLKDMQLLYPKLFEVAASKKNDLWLVAEVYWDNILNRDSIDSQKDLPDNVIYQFCVNRNYWDTQVKKNLTSEYVKNMPRSRNIMRTHIGSQWHHERHILVAEDFAEIATHMKKTGMKGCTIFAEASSFHVVNEINYLAFAQFAYHADMTWDKFIQNTLAPILGNKELAETYLRFLVTPSKHNDLTIAIAESRSIAVQQTNEDIYRRWIWLQNKLFKQLRMLEAM</sequence>
<organism evidence="1 2">
    <name type="scientific">Rickettsia tillamookensis</name>
    <dbReference type="NCBI Taxonomy" id="2761623"/>
    <lineage>
        <taxon>Bacteria</taxon>
        <taxon>Pseudomonadati</taxon>
        <taxon>Pseudomonadota</taxon>
        <taxon>Alphaproteobacteria</taxon>
        <taxon>Rickettsiales</taxon>
        <taxon>Rickettsiaceae</taxon>
        <taxon>Rickettsieae</taxon>
        <taxon>Rickettsia</taxon>
        <taxon>spotted fever group</taxon>
    </lineage>
</organism>
<dbReference type="NCBIfam" id="TIGR01045">
    <property type="entry name" value="RPE1"/>
    <property type="match status" value="1"/>
</dbReference>